<gene>
    <name evidence="4" type="ORF">HW532_19040</name>
</gene>
<dbReference type="RefSeq" id="WP_213161985.1">
    <property type="nucleotide sequence ID" value="NZ_CP058214.1"/>
</dbReference>
<dbReference type="InterPro" id="IPR036388">
    <property type="entry name" value="WH-like_DNA-bd_sf"/>
</dbReference>
<name>A0A7S8C760_9HYPH</name>
<dbReference type="KEGG" id="kmn:HW532_19040"/>
<dbReference type="AlphaFoldDB" id="A0A7S8C760"/>
<dbReference type="Pfam" id="PF00486">
    <property type="entry name" value="Trans_reg_C"/>
    <property type="match status" value="1"/>
</dbReference>
<evidence type="ECO:0000259" key="3">
    <source>
        <dbReference type="PROSITE" id="PS51755"/>
    </source>
</evidence>
<dbReference type="CDD" id="cd00383">
    <property type="entry name" value="trans_reg_C"/>
    <property type="match status" value="1"/>
</dbReference>
<organism evidence="4 5">
    <name type="scientific">Kaustia mangrovi</name>
    <dbReference type="NCBI Taxonomy" id="2593653"/>
    <lineage>
        <taxon>Bacteria</taxon>
        <taxon>Pseudomonadati</taxon>
        <taxon>Pseudomonadota</taxon>
        <taxon>Alphaproteobacteria</taxon>
        <taxon>Hyphomicrobiales</taxon>
        <taxon>Parvibaculaceae</taxon>
        <taxon>Kaustia</taxon>
    </lineage>
</organism>
<dbReference type="GO" id="GO:0003677">
    <property type="term" value="F:DNA binding"/>
    <property type="evidence" value="ECO:0007669"/>
    <property type="project" value="UniProtKB-UniRule"/>
</dbReference>
<evidence type="ECO:0000313" key="4">
    <source>
        <dbReference type="EMBL" id="QPC44612.1"/>
    </source>
</evidence>
<keyword evidence="5" id="KW-1185">Reference proteome</keyword>
<reference evidence="4 5" key="1">
    <citation type="submission" date="2020-06" db="EMBL/GenBank/DDBJ databases">
        <title>Genome sequence of 2 isolates from Red Sea Mangroves.</title>
        <authorList>
            <person name="Sefrji F."/>
            <person name="Michoud G."/>
            <person name="Merlino G."/>
            <person name="Daffonchio D."/>
        </authorList>
    </citation>
    <scope>NUCLEOTIDE SEQUENCE [LARGE SCALE GENOMIC DNA]</scope>
    <source>
        <strain evidence="4 5">R1DC25</strain>
    </source>
</reference>
<feature type="DNA-binding region" description="OmpR/PhoB-type" evidence="2">
    <location>
        <begin position="12"/>
        <end position="115"/>
    </location>
</feature>
<evidence type="ECO:0000313" key="5">
    <source>
        <dbReference type="Proteomes" id="UP000593594"/>
    </source>
</evidence>
<feature type="domain" description="OmpR/PhoB-type" evidence="3">
    <location>
        <begin position="12"/>
        <end position="115"/>
    </location>
</feature>
<proteinExistence type="predicted"/>
<sequence length="130" mass="14624">MTGGTDTAATLLDEVEILRERVRQLEQALYGSASRMEEYQHRLGLTVMQSRLLGALMAREVMGKEALMIALYGDRKQDWPDDKTIDIHAFNLRRKLAVHGVEIRTVRGIGYVLDDAAKDRVRRIVGAEAA</sequence>
<dbReference type="InterPro" id="IPR016032">
    <property type="entry name" value="Sig_transdc_resp-reg_C-effctor"/>
</dbReference>
<dbReference type="GO" id="GO:0000160">
    <property type="term" value="P:phosphorelay signal transduction system"/>
    <property type="evidence" value="ECO:0007669"/>
    <property type="project" value="InterPro"/>
</dbReference>
<evidence type="ECO:0000256" key="1">
    <source>
        <dbReference type="ARBA" id="ARBA00023125"/>
    </source>
</evidence>
<dbReference type="GO" id="GO:0006355">
    <property type="term" value="P:regulation of DNA-templated transcription"/>
    <property type="evidence" value="ECO:0007669"/>
    <property type="project" value="InterPro"/>
</dbReference>
<accession>A0A7S8C760</accession>
<keyword evidence="1 2" id="KW-0238">DNA-binding</keyword>
<dbReference type="InterPro" id="IPR001867">
    <property type="entry name" value="OmpR/PhoB-type_DNA-bd"/>
</dbReference>
<dbReference type="PROSITE" id="PS51755">
    <property type="entry name" value="OMPR_PHOB"/>
    <property type="match status" value="1"/>
</dbReference>
<dbReference type="Gene3D" id="1.10.10.10">
    <property type="entry name" value="Winged helix-like DNA-binding domain superfamily/Winged helix DNA-binding domain"/>
    <property type="match status" value="1"/>
</dbReference>
<dbReference type="Proteomes" id="UP000593594">
    <property type="component" value="Chromosome"/>
</dbReference>
<dbReference type="SMART" id="SM00862">
    <property type="entry name" value="Trans_reg_C"/>
    <property type="match status" value="1"/>
</dbReference>
<evidence type="ECO:0000256" key="2">
    <source>
        <dbReference type="PROSITE-ProRule" id="PRU01091"/>
    </source>
</evidence>
<protein>
    <submittedName>
        <fullName evidence="4">Winged helix-turn-helix domain-containing protein</fullName>
    </submittedName>
</protein>
<dbReference type="SUPFAM" id="SSF46894">
    <property type="entry name" value="C-terminal effector domain of the bipartite response regulators"/>
    <property type="match status" value="1"/>
</dbReference>
<dbReference type="EMBL" id="CP058214">
    <property type="protein sequence ID" value="QPC44612.1"/>
    <property type="molecule type" value="Genomic_DNA"/>
</dbReference>